<dbReference type="VEuPathDB" id="FungiDB:SCHCODRAFT_02593138"/>
<dbReference type="GeneID" id="9593543"/>
<proteinExistence type="predicted"/>
<dbReference type="EMBL" id="GL377313">
    <property type="protein sequence ID" value="EFI92150.1"/>
    <property type="molecule type" value="Genomic_DNA"/>
</dbReference>
<sequence>MRRLMPMGYLRGPRKDLPRIVVASSSAQWARPPHSADSSALATRASADYPSPRATRPPGLPPPPAPLRQLLSSLTGSPTPGRQLRPRRVRRRAHGGTPAAARHGLRRSRRRGRRRQAAEGYWSAAWGCPAGCRGSGAGCRSFCAECRGYVVESLQSASAPSRCFRSRIVSEAWVASVRQGCPESAMVTTGVRPPAAA</sequence>
<organism evidence="3">
    <name type="scientific">Schizophyllum commune (strain H4-8 / FGSC 9210)</name>
    <name type="common">Split gill fungus</name>
    <dbReference type="NCBI Taxonomy" id="578458"/>
    <lineage>
        <taxon>Eukaryota</taxon>
        <taxon>Fungi</taxon>
        <taxon>Dikarya</taxon>
        <taxon>Basidiomycota</taxon>
        <taxon>Agaricomycotina</taxon>
        <taxon>Agaricomycetes</taxon>
        <taxon>Agaricomycetidae</taxon>
        <taxon>Agaricales</taxon>
        <taxon>Schizophyllaceae</taxon>
        <taxon>Schizophyllum</taxon>
    </lineage>
</organism>
<dbReference type="Proteomes" id="UP000007431">
    <property type="component" value="Unassembled WGS sequence"/>
</dbReference>
<feature type="compositionally biased region" description="Basic residues" evidence="1">
    <location>
        <begin position="103"/>
        <end position="115"/>
    </location>
</feature>
<feature type="compositionally biased region" description="Basic residues" evidence="1">
    <location>
        <begin position="84"/>
        <end position="94"/>
    </location>
</feature>
<protein>
    <submittedName>
        <fullName evidence="2">Expressed protein</fullName>
    </submittedName>
</protein>
<feature type="non-terminal residue" evidence="2">
    <location>
        <position position="197"/>
    </location>
</feature>
<gene>
    <name evidence="2" type="ORF">SCHCODRAFT_86102</name>
</gene>
<dbReference type="InParanoid" id="D8QJ32"/>
<reference evidence="2 3" key="1">
    <citation type="journal article" date="2010" name="Nat. Biotechnol.">
        <title>Genome sequence of the model mushroom Schizophyllum commune.</title>
        <authorList>
            <person name="Ohm R.A."/>
            <person name="de Jong J.F."/>
            <person name="Lugones L.G."/>
            <person name="Aerts A."/>
            <person name="Kothe E."/>
            <person name="Stajich J.E."/>
            <person name="de Vries R.P."/>
            <person name="Record E."/>
            <person name="Levasseur A."/>
            <person name="Baker S.E."/>
            <person name="Bartholomew K.A."/>
            <person name="Coutinho P.M."/>
            <person name="Erdmann S."/>
            <person name="Fowler T.J."/>
            <person name="Gathman A.C."/>
            <person name="Lombard V."/>
            <person name="Henrissat B."/>
            <person name="Knabe N."/>
            <person name="Kuees U."/>
            <person name="Lilly W.W."/>
            <person name="Lindquist E."/>
            <person name="Lucas S."/>
            <person name="Magnuson J.K."/>
            <person name="Piumi F."/>
            <person name="Raudaskoski M."/>
            <person name="Salamov A."/>
            <person name="Schmutz J."/>
            <person name="Schwarze F.W.M.R."/>
            <person name="vanKuyk P.A."/>
            <person name="Horton J.S."/>
            <person name="Grigoriev I.V."/>
            <person name="Woesten H.A.B."/>
        </authorList>
    </citation>
    <scope>NUCLEOTIDE SEQUENCE [LARGE SCALE GENOMIC DNA]</scope>
    <source>
        <strain evidence="3">H4-8 / FGSC 9210</strain>
    </source>
</reference>
<accession>D8QJ32</accession>
<name>D8QJ32_SCHCM</name>
<evidence type="ECO:0000313" key="3">
    <source>
        <dbReference type="Proteomes" id="UP000007431"/>
    </source>
</evidence>
<feature type="region of interest" description="Disordered" evidence="1">
    <location>
        <begin position="24"/>
        <end position="116"/>
    </location>
</feature>
<dbReference type="AlphaFoldDB" id="D8QJ32"/>
<dbReference type="KEGG" id="scm:SCHCO_02592294"/>
<keyword evidence="3" id="KW-1185">Reference proteome</keyword>
<dbReference type="HOGENOM" id="CLU_1387239_0_0_1"/>
<evidence type="ECO:0000313" key="2">
    <source>
        <dbReference type="EMBL" id="EFI92150.1"/>
    </source>
</evidence>
<evidence type="ECO:0000256" key="1">
    <source>
        <dbReference type="SAM" id="MobiDB-lite"/>
    </source>
</evidence>